<accession>A0ABY8PTZ8</accession>
<dbReference type="Pfam" id="PF00702">
    <property type="entry name" value="Hydrolase"/>
    <property type="match status" value="1"/>
</dbReference>
<keyword evidence="1" id="KW-0378">Hydrolase</keyword>
<sequence length="235" mass="27961">MIKFKTNHCLDCESLPLPTIQTFLFGGEIIYIFLDYDGTLIKNPEEEFQKYYFTSFLEYSKIQDKNVINTILEATSELIKKNDEDTDNLDYYLKIMAEKSGKEEEYWYDLFINFYKNEFPKLNKIIKPNDELLEFIKKSKHQLIFASNPVFPKIAVEKRLNFIDMTFNDFEYVSYMENSHYCKPNPKFFIEIINKLKIDPKDCIMIGDTVFDEASTKAGIKFIHVNEKDKWKDIL</sequence>
<dbReference type="SFLD" id="SFLDS00003">
    <property type="entry name" value="Haloacid_Dehalogenase"/>
    <property type="match status" value="1"/>
</dbReference>
<dbReference type="SFLD" id="SFLDG01129">
    <property type="entry name" value="C1.5:_HAD__Beta-PGM__Phosphata"/>
    <property type="match status" value="1"/>
</dbReference>
<dbReference type="RefSeq" id="WP_320415413.1">
    <property type="nucleotide sequence ID" value="NZ_CP069362.1"/>
</dbReference>
<gene>
    <name evidence="1" type="ORF">JRV97_09760</name>
</gene>
<dbReference type="SUPFAM" id="SSF56784">
    <property type="entry name" value="HAD-like"/>
    <property type="match status" value="1"/>
</dbReference>
<dbReference type="EMBL" id="CP069362">
    <property type="protein sequence ID" value="WGS66106.1"/>
    <property type="molecule type" value="Genomic_DNA"/>
</dbReference>
<evidence type="ECO:0000313" key="1">
    <source>
        <dbReference type="EMBL" id="WGS66106.1"/>
    </source>
</evidence>
<dbReference type="GO" id="GO:0016787">
    <property type="term" value="F:hydrolase activity"/>
    <property type="evidence" value="ECO:0007669"/>
    <property type="project" value="UniProtKB-KW"/>
</dbReference>
<dbReference type="InterPro" id="IPR050155">
    <property type="entry name" value="HAD-like_hydrolase_sf"/>
</dbReference>
<keyword evidence="2" id="KW-1185">Reference proteome</keyword>
<dbReference type="Gene3D" id="3.40.50.1000">
    <property type="entry name" value="HAD superfamily/HAD-like"/>
    <property type="match status" value="1"/>
</dbReference>
<dbReference type="Proteomes" id="UP001232493">
    <property type="component" value="Chromosome"/>
</dbReference>
<dbReference type="PANTHER" id="PTHR43434">
    <property type="entry name" value="PHOSPHOGLYCOLATE PHOSPHATASE"/>
    <property type="match status" value="1"/>
</dbReference>
<protein>
    <submittedName>
        <fullName evidence="1">HAD family hydrolase</fullName>
    </submittedName>
</protein>
<name>A0ABY8PTZ8_9BACT</name>
<dbReference type="InterPro" id="IPR036412">
    <property type="entry name" value="HAD-like_sf"/>
</dbReference>
<dbReference type="CDD" id="cd01427">
    <property type="entry name" value="HAD_like"/>
    <property type="match status" value="1"/>
</dbReference>
<reference evidence="1 2" key="1">
    <citation type="submission" date="2021-02" db="EMBL/GenBank/DDBJ databases">
        <title>Characterization of Marinitoga sp. nov. str. BP5-C20A.</title>
        <authorList>
            <person name="Erauso G."/>
            <person name="Postec A."/>
        </authorList>
    </citation>
    <scope>NUCLEOTIDE SEQUENCE [LARGE SCALE GENOMIC DNA]</scope>
    <source>
        <strain evidence="1 2">BP5-C20A</strain>
    </source>
</reference>
<proteinExistence type="predicted"/>
<evidence type="ECO:0000313" key="2">
    <source>
        <dbReference type="Proteomes" id="UP001232493"/>
    </source>
</evidence>
<organism evidence="1 2">
    <name type="scientific">Marinitoga aeolica</name>
    <dbReference type="NCBI Taxonomy" id="2809031"/>
    <lineage>
        <taxon>Bacteria</taxon>
        <taxon>Thermotogati</taxon>
        <taxon>Thermotogota</taxon>
        <taxon>Thermotogae</taxon>
        <taxon>Petrotogales</taxon>
        <taxon>Petrotogaceae</taxon>
        <taxon>Marinitoga</taxon>
    </lineage>
</organism>
<dbReference type="PANTHER" id="PTHR43434:SF1">
    <property type="entry name" value="PHOSPHOGLYCOLATE PHOSPHATASE"/>
    <property type="match status" value="1"/>
</dbReference>
<dbReference type="InterPro" id="IPR023214">
    <property type="entry name" value="HAD_sf"/>
</dbReference>